<dbReference type="PANTHER" id="PTHR47998">
    <property type="entry name" value="TRANSCRIPTION FACTOR MYB51-LIKE ISOFORM X1"/>
    <property type="match status" value="1"/>
</dbReference>
<dbReference type="SMART" id="SM00717">
    <property type="entry name" value="SANT"/>
    <property type="match status" value="1"/>
</dbReference>
<keyword evidence="7" id="KW-1185">Reference proteome</keyword>
<keyword evidence="3" id="KW-0539">Nucleus</keyword>
<protein>
    <submittedName>
        <fullName evidence="6">Uncharacterized protein</fullName>
    </submittedName>
</protein>
<evidence type="ECO:0000256" key="2">
    <source>
        <dbReference type="ARBA" id="ARBA00023125"/>
    </source>
</evidence>
<accession>A0AA38LDN8</accession>
<comment type="caution">
    <text evidence="6">The sequence shown here is derived from an EMBL/GenBank/DDBJ whole genome shotgun (WGS) entry which is preliminary data.</text>
</comment>
<evidence type="ECO:0000256" key="3">
    <source>
        <dbReference type="ARBA" id="ARBA00023242"/>
    </source>
</evidence>
<comment type="subcellular location">
    <subcellularLocation>
        <location evidence="1">Nucleus</location>
    </subcellularLocation>
</comment>
<dbReference type="PROSITE" id="PS51294">
    <property type="entry name" value="HTH_MYB"/>
    <property type="match status" value="1"/>
</dbReference>
<dbReference type="Proteomes" id="UP000824469">
    <property type="component" value="Unassembled WGS sequence"/>
</dbReference>
<dbReference type="InterPro" id="IPR001005">
    <property type="entry name" value="SANT/Myb"/>
</dbReference>
<dbReference type="InterPro" id="IPR015495">
    <property type="entry name" value="Myb_TF_plants"/>
</dbReference>
<evidence type="ECO:0000256" key="1">
    <source>
        <dbReference type="ARBA" id="ARBA00004123"/>
    </source>
</evidence>
<feature type="domain" description="Myb-like" evidence="4">
    <location>
        <begin position="17"/>
        <end position="67"/>
    </location>
</feature>
<organism evidence="6 7">
    <name type="scientific">Taxus chinensis</name>
    <name type="common">Chinese yew</name>
    <name type="synonym">Taxus wallichiana var. chinensis</name>
    <dbReference type="NCBI Taxonomy" id="29808"/>
    <lineage>
        <taxon>Eukaryota</taxon>
        <taxon>Viridiplantae</taxon>
        <taxon>Streptophyta</taxon>
        <taxon>Embryophyta</taxon>
        <taxon>Tracheophyta</taxon>
        <taxon>Spermatophyta</taxon>
        <taxon>Pinopsida</taxon>
        <taxon>Pinidae</taxon>
        <taxon>Conifers II</taxon>
        <taxon>Cupressales</taxon>
        <taxon>Taxaceae</taxon>
        <taxon>Taxus</taxon>
    </lineage>
</organism>
<dbReference type="InterPro" id="IPR017930">
    <property type="entry name" value="Myb_dom"/>
</dbReference>
<dbReference type="GO" id="GO:0030154">
    <property type="term" value="P:cell differentiation"/>
    <property type="evidence" value="ECO:0007669"/>
    <property type="project" value="TreeGrafter"/>
</dbReference>
<dbReference type="Pfam" id="PF00249">
    <property type="entry name" value="Myb_DNA-binding"/>
    <property type="match status" value="1"/>
</dbReference>
<dbReference type="InterPro" id="IPR009057">
    <property type="entry name" value="Homeodomain-like_sf"/>
</dbReference>
<dbReference type="PROSITE" id="PS50090">
    <property type="entry name" value="MYB_LIKE"/>
    <property type="match status" value="1"/>
</dbReference>
<keyword evidence="2" id="KW-0238">DNA-binding</keyword>
<evidence type="ECO:0000313" key="6">
    <source>
        <dbReference type="EMBL" id="KAH9321064.1"/>
    </source>
</evidence>
<feature type="non-terminal residue" evidence="6">
    <location>
        <position position="154"/>
    </location>
</feature>
<dbReference type="GO" id="GO:0000976">
    <property type="term" value="F:transcription cis-regulatory region binding"/>
    <property type="evidence" value="ECO:0007669"/>
    <property type="project" value="TreeGrafter"/>
</dbReference>
<dbReference type="CDD" id="cd00167">
    <property type="entry name" value="SANT"/>
    <property type="match status" value="1"/>
</dbReference>
<proteinExistence type="predicted"/>
<evidence type="ECO:0000259" key="5">
    <source>
        <dbReference type="PROSITE" id="PS51294"/>
    </source>
</evidence>
<evidence type="ECO:0000259" key="4">
    <source>
        <dbReference type="PROSITE" id="PS50090"/>
    </source>
</evidence>
<dbReference type="AlphaFoldDB" id="A0AA38LDN8"/>
<sequence length="154" mass="17905">LKRCGKSCRLRWLNYLRPDIKRGNISPDEDELIIKMHRLLGNRWSLIAGRLPGRTDNEIKNYWSTILSKRTTKSQHLNSINSSSSTCKEDNCAKRVPDVDLKKNGDVSLIETEHLGVENIFTLQMSDKYDQLELEYMQKIKLESLRKLLGLEDE</sequence>
<dbReference type="GO" id="GO:0006355">
    <property type="term" value="P:regulation of DNA-templated transcription"/>
    <property type="evidence" value="ECO:0007669"/>
    <property type="project" value="TreeGrafter"/>
</dbReference>
<dbReference type="EMBL" id="JAHRHJ020000003">
    <property type="protein sequence ID" value="KAH9321064.1"/>
    <property type="molecule type" value="Genomic_DNA"/>
</dbReference>
<reference evidence="6 7" key="1">
    <citation type="journal article" date="2021" name="Nat. Plants">
        <title>The Taxus genome provides insights into paclitaxel biosynthesis.</title>
        <authorList>
            <person name="Xiong X."/>
            <person name="Gou J."/>
            <person name="Liao Q."/>
            <person name="Li Y."/>
            <person name="Zhou Q."/>
            <person name="Bi G."/>
            <person name="Li C."/>
            <person name="Du R."/>
            <person name="Wang X."/>
            <person name="Sun T."/>
            <person name="Guo L."/>
            <person name="Liang H."/>
            <person name="Lu P."/>
            <person name="Wu Y."/>
            <person name="Zhang Z."/>
            <person name="Ro D.K."/>
            <person name="Shang Y."/>
            <person name="Huang S."/>
            <person name="Yan J."/>
        </authorList>
    </citation>
    <scope>NUCLEOTIDE SEQUENCE [LARGE SCALE GENOMIC DNA]</scope>
    <source>
        <strain evidence="6">Ta-2019</strain>
    </source>
</reference>
<evidence type="ECO:0000313" key="7">
    <source>
        <dbReference type="Proteomes" id="UP000824469"/>
    </source>
</evidence>
<name>A0AA38LDN8_TAXCH</name>
<gene>
    <name evidence="6" type="ORF">KI387_015703</name>
</gene>
<dbReference type="PANTHER" id="PTHR47998:SF74">
    <property type="entry name" value="TRANSCRIPTION FACTOR TT2"/>
    <property type="match status" value="1"/>
</dbReference>
<dbReference type="Gene3D" id="1.10.10.60">
    <property type="entry name" value="Homeodomain-like"/>
    <property type="match status" value="2"/>
</dbReference>
<feature type="domain" description="HTH myb-type" evidence="5">
    <location>
        <begin position="17"/>
        <end position="71"/>
    </location>
</feature>
<dbReference type="GO" id="GO:0005634">
    <property type="term" value="C:nucleus"/>
    <property type="evidence" value="ECO:0007669"/>
    <property type="project" value="UniProtKB-SubCell"/>
</dbReference>
<dbReference type="SUPFAM" id="SSF46689">
    <property type="entry name" value="Homeodomain-like"/>
    <property type="match status" value="1"/>
</dbReference>